<evidence type="ECO:0000256" key="2">
    <source>
        <dbReference type="SAM" id="MobiDB-lite"/>
    </source>
</evidence>
<dbReference type="CDD" id="cd10207">
    <property type="entry name" value="ASKHA_NBD_Arp10"/>
    <property type="match status" value="1"/>
</dbReference>
<name>A0A316YMD7_9BASI</name>
<feature type="region of interest" description="Disordered" evidence="2">
    <location>
        <begin position="703"/>
        <end position="724"/>
    </location>
</feature>
<dbReference type="PANTHER" id="PTHR11937">
    <property type="entry name" value="ACTIN"/>
    <property type="match status" value="1"/>
</dbReference>
<accession>A0A316YMD7</accession>
<sequence length="724" mass="77068">MASSSTRTRKTSLGRRPAGFDLGADVGAGSSAGGSSSRSSARHDYPGTPSSSSARRQALLYGPQEDRVVLDIGTRCTKVGFAGEARPRVVLDSVRAATRASESLPHDGYGREAQDDICLWGPDILHCRDQEERSKRKARLSARLTLLLREVYITHLMIEPKSRGVILVESPLMPNVVRKTLCDVLFGNLQVPSVSFMPAHLLSTLAVGRMAGLVIDMGHHEATLVPVHSGRPMVPQHLRTTPRAGKRLQARLKSLLLHFGHYYPPFTPSSGSSFGQGSASSSLASGAGPSRRTKIPERILTEGFLQDISAKALLVGNPVKDQDVQVALDGSDDEEAYMQQLAERYGSEGIQATDLTIQVPASSRPPIHPPQQPSTLSFATVQTAREARGSIVVPGWIRERACEVFFEPGDEDEASIVEMVLESLVKLPIDTRTALAGSIFVVGGTAMVPNFAHRLRIEVVRALAKADQSLDGAVPSVALSMARIGPRWDSVKVSKQKEATSASLVAAATGAVEGDESFQSAHEGDEEAPAAADESFVITAANEQLSDEGQIEELRKSTSSLSLVECKRYHRFAPLSSLAHHVAVLNDHAPRIASDGSAVGGTAPSLPLQLVPWIGASLIGSLRSVDSAQVVLREAWDQAQADQREIVARSARQGQPQKDVELPTSPTPSSSFASRPGYGAQRGSFLGVVHGLDLGSYGPLSAKQRFGSGLGSPPAPSSSSSMGR</sequence>
<feature type="region of interest" description="Disordered" evidence="2">
    <location>
        <begin position="648"/>
        <end position="678"/>
    </location>
</feature>
<evidence type="ECO:0000313" key="4">
    <source>
        <dbReference type="Proteomes" id="UP000245768"/>
    </source>
</evidence>
<dbReference type="RefSeq" id="XP_025377617.1">
    <property type="nucleotide sequence ID" value="XM_025523550.1"/>
</dbReference>
<dbReference type="InterPro" id="IPR004000">
    <property type="entry name" value="Actin"/>
</dbReference>
<dbReference type="Proteomes" id="UP000245768">
    <property type="component" value="Unassembled WGS sequence"/>
</dbReference>
<feature type="compositionally biased region" description="Low complexity" evidence="2">
    <location>
        <begin position="270"/>
        <end position="290"/>
    </location>
</feature>
<organism evidence="3 4">
    <name type="scientific">Acaromyces ingoldii</name>
    <dbReference type="NCBI Taxonomy" id="215250"/>
    <lineage>
        <taxon>Eukaryota</taxon>
        <taxon>Fungi</taxon>
        <taxon>Dikarya</taxon>
        <taxon>Basidiomycota</taxon>
        <taxon>Ustilaginomycotina</taxon>
        <taxon>Exobasidiomycetes</taxon>
        <taxon>Exobasidiales</taxon>
        <taxon>Cryptobasidiaceae</taxon>
        <taxon>Acaromyces</taxon>
    </lineage>
</organism>
<keyword evidence="4" id="KW-1185">Reference proteome</keyword>
<dbReference type="SMART" id="SM00268">
    <property type="entry name" value="ACTIN"/>
    <property type="match status" value="1"/>
</dbReference>
<dbReference type="Gene3D" id="3.90.640.10">
    <property type="entry name" value="Actin, Chain A, domain 4"/>
    <property type="match status" value="2"/>
</dbReference>
<evidence type="ECO:0000256" key="1">
    <source>
        <dbReference type="RuleBase" id="RU000487"/>
    </source>
</evidence>
<gene>
    <name evidence="3" type="ORF">FA10DRAFT_279563</name>
</gene>
<evidence type="ECO:0000313" key="3">
    <source>
        <dbReference type="EMBL" id="PWN90419.1"/>
    </source>
</evidence>
<dbReference type="Gene3D" id="3.30.420.40">
    <property type="match status" value="3"/>
</dbReference>
<dbReference type="STRING" id="215250.A0A316YMD7"/>
<protein>
    <submittedName>
        <fullName evidence="3">Actin-like ATPase domain-containing protein</fullName>
    </submittedName>
</protein>
<feature type="region of interest" description="Disordered" evidence="2">
    <location>
        <begin position="270"/>
        <end position="292"/>
    </location>
</feature>
<feature type="region of interest" description="Disordered" evidence="2">
    <location>
        <begin position="1"/>
        <end position="55"/>
    </location>
</feature>
<dbReference type="OrthoDB" id="337660at2759"/>
<feature type="compositionally biased region" description="Low complexity" evidence="2">
    <location>
        <begin position="27"/>
        <end position="39"/>
    </location>
</feature>
<dbReference type="SUPFAM" id="SSF53067">
    <property type="entry name" value="Actin-like ATPase domain"/>
    <property type="match status" value="2"/>
</dbReference>
<comment type="similarity">
    <text evidence="1">Belongs to the actin family.</text>
</comment>
<dbReference type="InParanoid" id="A0A316YMD7"/>
<reference evidence="3 4" key="1">
    <citation type="journal article" date="2018" name="Mol. Biol. Evol.">
        <title>Broad Genomic Sampling Reveals a Smut Pathogenic Ancestry of the Fungal Clade Ustilaginomycotina.</title>
        <authorList>
            <person name="Kijpornyongpan T."/>
            <person name="Mondo S.J."/>
            <person name="Barry K."/>
            <person name="Sandor L."/>
            <person name="Lee J."/>
            <person name="Lipzen A."/>
            <person name="Pangilinan J."/>
            <person name="LaButti K."/>
            <person name="Hainaut M."/>
            <person name="Henrissat B."/>
            <person name="Grigoriev I.V."/>
            <person name="Spatafora J.W."/>
            <person name="Aime M.C."/>
        </authorList>
    </citation>
    <scope>NUCLEOTIDE SEQUENCE [LARGE SCALE GENOMIC DNA]</scope>
    <source>
        <strain evidence="3 4">MCA 4198</strain>
    </source>
</reference>
<dbReference type="InterPro" id="IPR043129">
    <property type="entry name" value="ATPase_NBD"/>
</dbReference>
<dbReference type="Pfam" id="PF00022">
    <property type="entry name" value="Actin"/>
    <property type="match status" value="2"/>
</dbReference>
<dbReference type="GeneID" id="37045466"/>
<proteinExistence type="inferred from homology"/>
<dbReference type="EMBL" id="KZ819636">
    <property type="protein sequence ID" value="PWN90419.1"/>
    <property type="molecule type" value="Genomic_DNA"/>
</dbReference>
<dbReference type="AlphaFoldDB" id="A0A316YMD7"/>